<evidence type="ECO:0000259" key="13">
    <source>
        <dbReference type="SMART" id="SM00479"/>
    </source>
</evidence>
<feature type="domain" description="Polymerase/histidinol phosphatase N-terminal" evidence="14">
    <location>
        <begin position="340"/>
        <end position="407"/>
    </location>
</feature>
<dbReference type="InterPro" id="IPR036397">
    <property type="entry name" value="RNaseH_sf"/>
</dbReference>
<evidence type="ECO:0000256" key="11">
    <source>
        <dbReference type="HAMAP-Rule" id="MF_00356"/>
    </source>
</evidence>
<dbReference type="GO" id="GO:0003677">
    <property type="term" value="F:DNA binding"/>
    <property type="evidence" value="ECO:0007669"/>
    <property type="project" value="UniProtKB-UniRule"/>
</dbReference>
<feature type="coiled-coil region" evidence="12">
    <location>
        <begin position="170"/>
        <end position="219"/>
    </location>
</feature>
<dbReference type="Gene3D" id="6.10.140.1510">
    <property type="match status" value="1"/>
</dbReference>
<dbReference type="SMART" id="SM00481">
    <property type="entry name" value="POLIIIAc"/>
    <property type="match status" value="1"/>
</dbReference>
<dbReference type="CDD" id="cd04484">
    <property type="entry name" value="polC_OBF"/>
    <property type="match status" value="1"/>
</dbReference>
<dbReference type="Pfam" id="PF00929">
    <property type="entry name" value="RNase_T"/>
    <property type="match status" value="1"/>
</dbReference>
<evidence type="ECO:0000256" key="3">
    <source>
        <dbReference type="ARBA" id="ARBA00022679"/>
    </source>
</evidence>
<evidence type="ECO:0000259" key="14">
    <source>
        <dbReference type="SMART" id="SM00481"/>
    </source>
</evidence>
<dbReference type="Gene3D" id="3.20.20.140">
    <property type="entry name" value="Metal-dependent hydrolases"/>
    <property type="match status" value="1"/>
</dbReference>
<dbReference type="InterPro" id="IPR029460">
    <property type="entry name" value="DNAPol_HHH"/>
</dbReference>
<dbReference type="Pfam" id="PF14579">
    <property type="entry name" value="HHH_6"/>
    <property type="match status" value="1"/>
</dbReference>
<evidence type="ECO:0000256" key="5">
    <source>
        <dbReference type="ARBA" id="ARBA00022705"/>
    </source>
</evidence>
<dbReference type="GO" id="GO:0008408">
    <property type="term" value="F:3'-5' exonuclease activity"/>
    <property type="evidence" value="ECO:0007669"/>
    <property type="project" value="UniProtKB-UniRule"/>
</dbReference>
<evidence type="ECO:0000256" key="4">
    <source>
        <dbReference type="ARBA" id="ARBA00022695"/>
    </source>
</evidence>
<dbReference type="PANTHER" id="PTHR32294:SF5">
    <property type="entry name" value="DNA POLYMERASE III POLC-TYPE"/>
    <property type="match status" value="1"/>
</dbReference>
<dbReference type="SUPFAM" id="SSF53098">
    <property type="entry name" value="Ribonuclease H-like"/>
    <property type="match status" value="1"/>
</dbReference>
<dbReference type="InterPro" id="IPR004805">
    <property type="entry name" value="DnaE2/DnaE/PolC"/>
</dbReference>
<dbReference type="SMART" id="SM00479">
    <property type="entry name" value="EXOIII"/>
    <property type="match status" value="1"/>
</dbReference>
<comment type="function">
    <text evidence="1 11">Required for replicative DNA synthesis. This DNA polymerase also exhibits 3' to 5' exonuclease activity.</text>
</comment>
<keyword evidence="12" id="KW-0175">Coiled coil</keyword>
<protein>
    <recommendedName>
        <fullName evidence="11">DNA polymerase III PolC-type</fullName>
        <shortName evidence="11">PolIII</shortName>
        <ecNumber evidence="11">2.7.7.7</ecNumber>
    </recommendedName>
</protein>
<dbReference type="SUPFAM" id="SSF81585">
    <property type="entry name" value="PsbU/PolX domain-like"/>
    <property type="match status" value="1"/>
</dbReference>
<keyword evidence="6 11" id="KW-0540">Nuclease</keyword>
<dbReference type="Gene3D" id="1.10.150.700">
    <property type="entry name" value="PolC, middle finger domain"/>
    <property type="match status" value="1"/>
</dbReference>
<comment type="similarity">
    <text evidence="11">Belongs to the DNA polymerase type-C family. PolC subfamily.</text>
</comment>
<gene>
    <name evidence="11" type="primary">polC</name>
    <name evidence="15" type="ORF">ST398NM02_1266</name>
</gene>
<dbReference type="Proteomes" id="UP000003093">
    <property type="component" value="Unassembled WGS sequence"/>
</dbReference>
<dbReference type="HAMAP" id="MF_00356">
    <property type="entry name" value="DNApol_PolC"/>
    <property type="match status" value="1"/>
</dbReference>
<dbReference type="InterPro" id="IPR013520">
    <property type="entry name" value="Ribonucl_H"/>
</dbReference>
<keyword evidence="7 11" id="KW-0378">Hydrolase</keyword>
<comment type="catalytic activity">
    <reaction evidence="10 11">
        <text>DNA(n) + a 2'-deoxyribonucleoside 5'-triphosphate = DNA(n+1) + diphosphate</text>
        <dbReference type="Rhea" id="RHEA:22508"/>
        <dbReference type="Rhea" id="RHEA-COMP:17339"/>
        <dbReference type="Rhea" id="RHEA-COMP:17340"/>
        <dbReference type="ChEBI" id="CHEBI:33019"/>
        <dbReference type="ChEBI" id="CHEBI:61560"/>
        <dbReference type="ChEBI" id="CHEBI:173112"/>
        <dbReference type="EC" id="2.7.7.7"/>
    </reaction>
</comment>
<dbReference type="NCBIfam" id="TIGR00573">
    <property type="entry name" value="dnaq"/>
    <property type="match status" value="1"/>
</dbReference>
<evidence type="ECO:0000256" key="7">
    <source>
        <dbReference type="ARBA" id="ARBA00022801"/>
    </source>
</evidence>
<dbReference type="Pfam" id="PF07733">
    <property type="entry name" value="DNA_pol3_alpha"/>
    <property type="match status" value="2"/>
</dbReference>
<dbReference type="Pfam" id="PF14480">
    <property type="entry name" value="DNA_pol3_a_NI"/>
    <property type="match status" value="1"/>
</dbReference>
<evidence type="ECO:0000256" key="2">
    <source>
        <dbReference type="ARBA" id="ARBA00022490"/>
    </source>
</evidence>
<keyword evidence="8 11" id="KW-0269">Exonuclease</keyword>
<proteinExistence type="inferred from homology"/>
<dbReference type="Pfam" id="PF11490">
    <property type="entry name" value="DNA_pol3_a_NII"/>
    <property type="match status" value="1"/>
</dbReference>
<dbReference type="GO" id="GO:0005737">
    <property type="term" value="C:cytoplasm"/>
    <property type="evidence" value="ECO:0007669"/>
    <property type="project" value="UniProtKB-SubCell"/>
</dbReference>
<dbReference type="NCBIfam" id="TIGR01405">
    <property type="entry name" value="polC_Gram_pos"/>
    <property type="match status" value="1"/>
</dbReference>
<dbReference type="EMBL" id="AIDT01000013">
    <property type="protein sequence ID" value="EIA13649.1"/>
    <property type="molecule type" value="Genomic_DNA"/>
</dbReference>
<dbReference type="InterPro" id="IPR006054">
    <property type="entry name" value="DnaQ"/>
</dbReference>
<evidence type="ECO:0000256" key="10">
    <source>
        <dbReference type="ARBA" id="ARBA00049244"/>
    </source>
</evidence>
<name>A0ABC9PYL4_STAA5</name>
<keyword evidence="9 11" id="KW-0239">DNA-directed DNA polymerase</keyword>
<dbReference type="InterPro" id="IPR044923">
    <property type="entry name" value="PolC_middle_finger_sf"/>
</dbReference>
<evidence type="ECO:0000313" key="15">
    <source>
        <dbReference type="EMBL" id="EIA13649.1"/>
    </source>
</evidence>
<evidence type="ECO:0000256" key="1">
    <source>
        <dbReference type="ARBA" id="ARBA00003452"/>
    </source>
</evidence>
<evidence type="ECO:0000256" key="6">
    <source>
        <dbReference type="ARBA" id="ARBA00022722"/>
    </source>
</evidence>
<keyword evidence="3 11" id="KW-0808">Transferase</keyword>
<dbReference type="InterPro" id="IPR024754">
    <property type="entry name" value="DNA_PolC-like_N_II"/>
</dbReference>
<evidence type="ECO:0000256" key="9">
    <source>
        <dbReference type="ARBA" id="ARBA00022932"/>
    </source>
</evidence>
<reference evidence="15 16" key="1">
    <citation type="journal article" date="2012" name="MBio">
        <title>Identification of a highly transmissible animal-independent Staphylococcus aureus ST398 clone with distinct genomic and cell adhesion properties.</title>
        <authorList>
            <person name="Uhlemann A.C."/>
            <person name="Porcella S.F."/>
            <person name="Trivedi S."/>
            <person name="Sullivan S.B."/>
            <person name="Hafer C."/>
            <person name="Kennedy A.D."/>
            <person name="Barbian K.D."/>
            <person name="McCarthy A.J."/>
            <person name="Street C."/>
            <person name="Hirschberg D.L."/>
            <person name="Lipkin W.I."/>
            <person name="Lindsay J.A."/>
            <person name="DeLeo F.R."/>
            <person name="Lowy F.D."/>
        </authorList>
    </citation>
    <scope>NUCLEOTIDE SEQUENCE [LARGE SCALE GENOMIC DNA]</scope>
    <source>
        <strain evidence="15 16">DR10</strain>
    </source>
</reference>
<organism evidence="15 16">
    <name type="scientific">Staphylococcus aureus subsp. aureus DR10</name>
    <dbReference type="NCBI Taxonomy" id="1155079"/>
    <lineage>
        <taxon>Bacteria</taxon>
        <taxon>Bacillati</taxon>
        <taxon>Bacillota</taxon>
        <taxon>Bacilli</taxon>
        <taxon>Bacillales</taxon>
        <taxon>Staphylococcaceae</taxon>
        <taxon>Staphylococcus</taxon>
    </lineage>
</organism>
<dbReference type="Gene3D" id="1.10.150.870">
    <property type="match status" value="1"/>
</dbReference>
<dbReference type="Gene3D" id="3.30.1900.20">
    <property type="match status" value="2"/>
</dbReference>
<dbReference type="Gene3D" id="2.40.50.140">
    <property type="entry name" value="Nucleic acid-binding proteins"/>
    <property type="match status" value="1"/>
</dbReference>
<dbReference type="InterPro" id="IPR003141">
    <property type="entry name" value="Pol/His_phosphatase_N"/>
</dbReference>
<dbReference type="GO" id="GO:0003887">
    <property type="term" value="F:DNA-directed DNA polymerase activity"/>
    <property type="evidence" value="ECO:0007669"/>
    <property type="project" value="UniProtKB-UniRule"/>
</dbReference>
<dbReference type="InterPro" id="IPR012340">
    <property type="entry name" value="NA-bd_OB-fold"/>
</dbReference>
<dbReference type="Pfam" id="PF17657">
    <property type="entry name" value="DNA_pol3_finger"/>
    <property type="match status" value="1"/>
</dbReference>
<dbReference type="InterPro" id="IPR028112">
    <property type="entry name" value="DNA_PolC-type_N_I"/>
</dbReference>
<dbReference type="PANTHER" id="PTHR32294">
    <property type="entry name" value="DNA POLYMERASE III SUBUNIT ALPHA"/>
    <property type="match status" value="1"/>
</dbReference>
<dbReference type="EC" id="2.7.7.7" evidence="11"/>
<keyword evidence="4 11" id="KW-0548">Nucleotidyltransferase</keyword>
<dbReference type="InterPro" id="IPR011708">
    <property type="entry name" value="DNA_pol3_alpha_NTPase_dom"/>
</dbReference>
<accession>A0ABC9PYL4</accession>
<evidence type="ECO:0000256" key="8">
    <source>
        <dbReference type="ARBA" id="ARBA00022839"/>
    </source>
</evidence>
<dbReference type="CDD" id="cd07435">
    <property type="entry name" value="PHP_PolIIIA_POLC"/>
    <property type="match status" value="1"/>
</dbReference>
<comment type="caution">
    <text evidence="15">The sequence shown here is derived from an EMBL/GenBank/DDBJ whole genome shotgun (WGS) entry which is preliminary data.</text>
</comment>
<comment type="subcellular location">
    <subcellularLocation>
        <location evidence="11">Cytoplasm</location>
    </subcellularLocation>
</comment>
<dbReference type="FunFam" id="3.30.420.10:FF:000045">
    <property type="entry name" value="3'-5' exonuclease DinG"/>
    <property type="match status" value="1"/>
</dbReference>
<dbReference type="NCBIfam" id="NF001688">
    <property type="entry name" value="PRK00448.1"/>
    <property type="match status" value="1"/>
</dbReference>
<dbReference type="Gene3D" id="3.30.420.10">
    <property type="entry name" value="Ribonuclease H-like superfamily/Ribonuclease H"/>
    <property type="match status" value="1"/>
</dbReference>
<dbReference type="GO" id="GO:0006261">
    <property type="term" value="P:DNA-templated DNA replication"/>
    <property type="evidence" value="ECO:0007669"/>
    <property type="project" value="UniProtKB-UniRule"/>
</dbReference>
<sequence>MVIVLAMTEQQKFKVLADQIKISNQLDAEILNSGELTRIDVSNKNRTWEFHITLPQFLAHEDYLLFINAIEQEFKDIANVTCRFTVTNGTNQDEHAIKYFGHCIDQTALSPKVKGQLKQKKLIMSGKVLKVMVSNDIERNHFDKACNGSLIKAFRNCGFDIDKIIFETNDNDQEQNLASLEAHIQEEDEQSARLATEKLEKMKAEKAKQQDNNESAVDKCQIGKPIQIENIKPIESIIEEEYKVAIEGVIFDINLKELKSGRHIVEIKVTDYTDSLVLKMFTRKNKDDLEHFKALSVGKWVRAQGRIEEDTFIRDLVMMMSDIEEIKKATKKDKAEEKRVEFHLHTAMSQMDGIPNIGAYVKQAADWGHPAIAVTDHNVVQAFPDAHAAAEKHGIKMIYGMEGMLVDDGVPIAYKPQDVVLKDATYVVFDVETTGLSNQYDKIIELAAVKVHNGEIIDKFERFSNPHERLSETIINLTHITDDMLVDAPEIEEVLTEFKEWVGDAIFVAHNASFDMGFIDTGYERLGFGPSTNGVIDTLELSRTINTEYGKHGLNFLAKKYGVELTQHHRAIYDTEATAYIFIKMVQQMKELGVLNHNEINKKLSNEDAYKRARPSHVTLIVQNQQGLKNLFKIVSASLVKYFYRTPRIPRSLLDEYREGLLVGTACDEGELFTAVMQKDQSQVEKIAKYYDFIEIQPPALYQDLIDRELIRDTETLHEIYQRLIHAGDTAGIPVIATGNAHYLFEHDGIARKILIASQPGNPLNRSTLPEAHFRTTDEMLNEFHFLGEEKAHEIVVKNTNELADRIERVVPIKDELYTPRMEGANEEIRELSYANARKLYGEDLPQIVIDRLEKELKSIIGNGFAVIYLISQRLVKKSLDDGYLVGSRGSVGSSFVATMTEITEVNPLPPHYICPNCKTSEFFNDGSVGSGFDLPDKTCETCGAPLIKEGQDIPFETFLGFKGDKVPDIDLNFSGEYQPNAHNYTKVLFGEDKVFRAGTIGTVAEKTAFGYVKGYLNDQGIHKRGAEIDRLVKGCTGVKRTTGQHPGGIIVVPDYMDIYDFTPIQYPADDQNSAWMTTHFDFHSIHDNVLKLDILGHDDPTMIRMLQDLSGIDPKTIPVDDKQVMQIFSTPESLGVTEDEILCKTGTFGVPEFGTGFVRQMLEDTKPTTFSELVQISGLSHGTDVWLGNAQELIKTGICDLSSVIGCRDDIMVYLMYAGLEPSMAFKIMESVRKGKGLTEEMIETMKENEVPDWYLDSCLKIKYMFPKAHAAAYVLMAVRIAYFKVHHPLYYYASYFTIRASDFDLITMIKDKTSIRNTVKDMYSRYMDLGKKEKDVLTVLEIMNEMAHRGYRMQPISLEKSQAFEFIIEGDTLIPPFISVPGLGENVAKRIVEARDDGPFLSKEDLNKKAGLSQKIIEYLDELGSLPNLPDKAQLSIFDM</sequence>
<dbReference type="CDD" id="cd06127">
    <property type="entry name" value="DEDDh"/>
    <property type="match status" value="1"/>
</dbReference>
<dbReference type="InterPro" id="IPR012337">
    <property type="entry name" value="RNaseH-like_sf"/>
</dbReference>
<evidence type="ECO:0000313" key="16">
    <source>
        <dbReference type="Proteomes" id="UP000003093"/>
    </source>
</evidence>
<keyword evidence="5 11" id="KW-0235">DNA replication</keyword>
<dbReference type="InterPro" id="IPR006308">
    <property type="entry name" value="Pol_III_a_PolC-type_gram_pos"/>
</dbReference>
<keyword evidence="2 11" id="KW-0963">Cytoplasm</keyword>
<dbReference type="InterPro" id="IPR040982">
    <property type="entry name" value="DNA_pol3_finger"/>
</dbReference>
<feature type="domain" description="Exonuclease" evidence="13">
    <location>
        <begin position="425"/>
        <end position="591"/>
    </location>
</feature>
<evidence type="ECO:0000256" key="12">
    <source>
        <dbReference type="SAM" id="Coils"/>
    </source>
</evidence>